<dbReference type="InterPro" id="IPR010808">
    <property type="entry name" value="CheA_P2-bd"/>
</dbReference>
<evidence type="ECO:0000256" key="12">
    <source>
        <dbReference type="SAM" id="MobiDB-lite"/>
    </source>
</evidence>
<evidence type="ECO:0000256" key="7">
    <source>
        <dbReference type="ARBA" id="ARBA00022741"/>
    </source>
</evidence>
<dbReference type="InterPro" id="IPR036641">
    <property type="entry name" value="HPT_dom_sf"/>
</dbReference>
<dbReference type="EMBL" id="JASUBT010000008">
    <property type="protein sequence ID" value="MDL4936423.1"/>
    <property type="molecule type" value="Genomic_DNA"/>
</dbReference>
<feature type="domain" description="HPt" evidence="15">
    <location>
        <begin position="1"/>
        <end position="104"/>
    </location>
</feature>
<dbReference type="PANTHER" id="PTHR43395">
    <property type="entry name" value="SENSOR HISTIDINE KINASE CHEA"/>
    <property type="match status" value="1"/>
</dbReference>
<dbReference type="Pfam" id="PF02518">
    <property type="entry name" value="HATPase_c"/>
    <property type="match status" value="1"/>
</dbReference>
<dbReference type="PROSITE" id="PS50109">
    <property type="entry name" value="HIS_KIN"/>
    <property type="match status" value="1"/>
</dbReference>
<dbReference type="Pfam" id="PF02895">
    <property type="entry name" value="H-kinase_dim"/>
    <property type="match status" value="1"/>
</dbReference>
<dbReference type="AlphaFoldDB" id="A0ABD4ZUJ1"/>
<name>A0ABD4ZUJ1_ENTGA</name>
<keyword evidence="10" id="KW-0902">Two-component regulatory system</keyword>
<evidence type="ECO:0000256" key="2">
    <source>
        <dbReference type="ARBA" id="ARBA00012438"/>
    </source>
</evidence>
<dbReference type="SUPFAM" id="SSF55874">
    <property type="entry name" value="ATPase domain of HSP90 chaperone/DNA topoisomerase II/histidine kinase"/>
    <property type="match status" value="1"/>
</dbReference>
<dbReference type="RefSeq" id="WP_103300685.1">
    <property type="nucleotide sequence ID" value="NZ_CP078505.1"/>
</dbReference>
<dbReference type="CDD" id="cd00088">
    <property type="entry name" value="HPT"/>
    <property type="match status" value="1"/>
</dbReference>
<comment type="catalytic activity">
    <reaction evidence="1">
        <text>ATP + protein L-histidine = ADP + protein N-phospho-L-histidine.</text>
        <dbReference type="EC" id="2.7.13.3"/>
    </reaction>
</comment>
<dbReference type="InterPro" id="IPR037052">
    <property type="entry name" value="CheA-like_P2_sf"/>
</dbReference>
<dbReference type="Gene3D" id="1.20.120.160">
    <property type="entry name" value="HPT domain"/>
    <property type="match status" value="1"/>
</dbReference>
<dbReference type="GO" id="GO:0004673">
    <property type="term" value="F:protein histidine kinase activity"/>
    <property type="evidence" value="ECO:0007669"/>
    <property type="project" value="UniProtKB-EC"/>
</dbReference>
<evidence type="ECO:0000256" key="10">
    <source>
        <dbReference type="ARBA" id="ARBA00023012"/>
    </source>
</evidence>
<evidence type="ECO:0000256" key="11">
    <source>
        <dbReference type="PROSITE-ProRule" id="PRU00110"/>
    </source>
</evidence>
<keyword evidence="5 11" id="KW-0597">Phosphoprotein</keyword>
<dbReference type="InterPro" id="IPR004105">
    <property type="entry name" value="CheA-like_dim"/>
</dbReference>
<dbReference type="SMART" id="SM00387">
    <property type="entry name" value="HATPase_c"/>
    <property type="match status" value="1"/>
</dbReference>
<dbReference type="SUPFAM" id="SSF55052">
    <property type="entry name" value="CheY-binding domain of CheA"/>
    <property type="match status" value="1"/>
</dbReference>
<dbReference type="InterPro" id="IPR004358">
    <property type="entry name" value="Sig_transdc_His_kin-like_C"/>
</dbReference>
<evidence type="ECO:0000259" key="13">
    <source>
        <dbReference type="PROSITE" id="PS50109"/>
    </source>
</evidence>
<dbReference type="SUPFAM" id="SSF47226">
    <property type="entry name" value="Histidine-containing phosphotransfer domain, HPT domain"/>
    <property type="match status" value="1"/>
</dbReference>
<dbReference type="InterPro" id="IPR002545">
    <property type="entry name" value="CheW-lke_dom"/>
</dbReference>
<dbReference type="GO" id="GO:0006935">
    <property type="term" value="P:chemotaxis"/>
    <property type="evidence" value="ECO:0007669"/>
    <property type="project" value="UniProtKB-KW"/>
</dbReference>
<dbReference type="GO" id="GO:0000160">
    <property type="term" value="P:phosphorelay signal transduction system"/>
    <property type="evidence" value="ECO:0007669"/>
    <property type="project" value="UniProtKB-KW"/>
</dbReference>
<dbReference type="Gene3D" id="3.30.70.1110">
    <property type="entry name" value="Histidine kinase CheA-like, P2 response regulator-binding domain"/>
    <property type="match status" value="1"/>
</dbReference>
<keyword evidence="7" id="KW-0547">Nucleotide-binding</keyword>
<dbReference type="SMART" id="SM00073">
    <property type="entry name" value="HPT"/>
    <property type="match status" value="1"/>
</dbReference>
<dbReference type="EC" id="2.7.13.3" evidence="2"/>
<dbReference type="SMART" id="SM01231">
    <property type="entry name" value="H-kinase_dim"/>
    <property type="match status" value="1"/>
</dbReference>
<dbReference type="PRINTS" id="PR00344">
    <property type="entry name" value="BCTRLSENSOR"/>
</dbReference>
<dbReference type="CDD" id="cd00731">
    <property type="entry name" value="CheA_reg"/>
    <property type="match status" value="1"/>
</dbReference>
<dbReference type="PROSITE" id="PS50851">
    <property type="entry name" value="CHEW"/>
    <property type="match status" value="1"/>
</dbReference>
<gene>
    <name evidence="16" type="ORF">QRX88_11915</name>
</gene>
<dbReference type="InterPro" id="IPR037006">
    <property type="entry name" value="CheA-like_homodim_sf"/>
</dbReference>
<dbReference type="InterPro" id="IPR005467">
    <property type="entry name" value="His_kinase_dom"/>
</dbReference>
<protein>
    <recommendedName>
        <fullName evidence="3">Chemotaxis protein CheA</fullName>
        <ecNumber evidence="2">2.7.13.3</ecNumber>
    </recommendedName>
</protein>
<dbReference type="CDD" id="cd16916">
    <property type="entry name" value="HATPase_CheA-like"/>
    <property type="match status" value="1"/>
</dbReference>
<dbReference type="InterPro" id="IPR036890">
    <property type="entry name" value="HATPase_C_sf"/>
</dbReference>
<proteinExistence type="predicted"/>
<dbReference type="InterPro" id="IPR051315">
    <property type="entry name" value="Bact_Chemotaxis_CheA"/>
</dbReference>
<dbReference type="InterPro" id="IPR036097">
    <property type="entry name" value="HisK_dim/P_sf"/>
</dbReference>
<evidence type="ECO:0000256" key="8">
    <source>
        <dbReference type="ARBA" id="ARBA00022777"/>
    </source>
</evidence>
<sequence length="673" mass="75752">MDDNSVYRTLFFEETDDHLQQLNDHVLALESNPQDTALLNDIFRSAHTLKGMAATMGYDVMTQLTHKMENIFELFKTATLSVTSDSISLIFKCLDRLSELVEDLREEKELQPNQITDLLLELDQVEQQSQNQSDQQHSETTTSDTPLAQLSLAFEQLDSSDLFVIEQAVAGDYHAFSIAVRLEKDSMLKGPRAFLIMEKLEQSGDILHTEPSAEQLEEGDFDSDFRLVYLTQNELAEVQKNIASNSEIEEFRVEPFQANPSQETNETLKTDTTKEPTTKTKETMTHHASVSNQSIRVDLSRLDSFLDLVSELVVYRNQLEDVSHRENIEAIKDPLEQVSHLTSELQDLVLRIRMQQVNVVFSRFPRMVRDLSTELGKEMDLVIIGEETELDKTVVSELSEPLVHLLRNSVDHGIESPEEREALGKSRKGTIRLAAYQEGNRVIITLEDDGKGLDPQVIKASAERKGLSTEGLSDEEIQQLIFHPGFSTAEKVTNISGRGVGMDAVQSKIANLGGTIELWSRPNKGTRFTIKLPLTLSIIQALMVRVGTETFAIPLDLVERVVIIKEEEVIQTVSQEVYRFQEDLIPIIRTDQLLGIEGNTVGKKFAIIVNSEQQYYGLLADELVGQQEIVIKKIDPLLQQLDRYQGATILGNGSIALILDVNAICGEKKDERQ</sequence>
<evidence type="ECO:0000256" key="6">
    <source>
        <dbReference type="ARBA" id="ARBA00022679"/>
    </source>
</evidence>
<keyword evidence="8" id="KW-0418">Kinase</keyword>
<dbReference type="Pfam" id="PF01584">
    <property type="entry name" value="CheW"/>
    <property type="match status" value="1"/>
</dbReference>
<reference evidence="16 17" key="1">
    <citation type="submission" date="2023-06" db="EMBL/GenBank/DDBJ databases">
        <title>Acute promotion of culturable opportunistic pathogens and persistent increase of antibiotic resistance following antibiotic exposure in mouse gut microbiota.</title>
        <authorList>
            <person name="Li L."/>
            <person name="Wang B."/>
            <person name="Sun Y."/>
            <person name="Wang M."/>
            <person name="Xu H."/>
        </authorList>
    </citation>
    <scope>NUCLEOTIDE SEQUENCE [LARGE SCALE GENOMIC DNA]</scope>
    <source>
        <strain evidence="16 17">CRI2_2</strain>
    </source>
</reference>
<dbReference type="SMART" id="SM00260">
    <property type="entry name" value="CheW"/>
    <property type="match status" value="1"/>
</dbReference>
<dbReference type="SUPFAM" id="SSF47384">
    <property type="entry name" value="Homodimeric domain of signal transducing histidine kinase"/>
    <property type="match status" value="1"/>
</dbReference>
<dbReference type="FunFam" id="3.30.565.10:FF:000016">
    <property type="entry name" value="Chemotaxis protein CheA, putative"/>
    <property type="match status" value="1"/>
</dbReference>
<dbReference type="GO" id="GO:0005524">
    <property type="term" value="F:ATP binding"/>
    <property type="evidence" value="ECO:0007669"/>
    <property type="project" value="UniProtKB-KW"/>
</dbReference>
<organism evidence="16 17">
    <name type="scientific">Enterococcus gallinarum</name>
    <dbReference type="NCBI Taxonomy" id="1353"/>
    <lineage>
        <taxon>Bacteria</taxon>
        <taxon>Bacillati</taxon>
        <taxon>Bacillota</taxon>
        <taxon>Bacilli</taxon>
        <taxon>Lactobacillales</taxon>
        <taxon>Enterococcaceae</taxon>
        <taxon>Enterococcus</taxon>
    </lineage>
</organism>
<evidence type="ECO:0000256" key="5">
    <source>
        <dbReference type="ARBA" id="ARBA00022553"/>
    </source>
</evidence>
<evidence type="ECO:0000259" key="15">
    <source>
        <dbReference type="PROSITE" id="PS50894"/>
    </source>
</evidence>
<dbReference type="PROSITE" id="PS50894">
    <property type="entry name" value="HPT"/>
    <property type="match status" value="1"/>
</dbReference>
<dbReference type="Gene3D" id="2.30.30.40">
    <property type="entry name" value="SH3 Domains"/>
    <property type="match status" value="1"/>
</dbReference>
<comment type="caution">
    <text evidence="16">The sequence shown here is derived from an EMBL/GenBank/DDBJ whole genome shotgun (WGS) entry which is preliminary data.</text>
</comment>
<feature type="compositionally biased region" description="Basic and acidic residues" evidence="12">
    <location>
        <begin position="266"/>
        <end position="285"/>
    </location>
</feature>
<dbReference type="SUPFAM" id="SSF50341">
    <property type="entry name" value="CheW-like"/>
    <property type="match status" value="1"/>
</dbReference>
<dbReference type="Gene3D" id="1.10.287.560">
    <property type="entry name" value="Histidine kinase CheA-like, homodimeric domain"/>
    <property type="match status" value="1"/>
</dbReference>
<dbReference type="InterPro" id="IPR008207">
    <property type="entry name" value="Sig_transdc_His_kin_Hpt_dom"/>
</dbReference>
<accession>A0ABD4ZUJ1</accession>
<dbReference type="Pfam" id="PF07194">
    <property type="entry name" value="P2"/>
    <property type="match status" value="1"/>
</dbReference>
<evidence type="ECO:0000313" key="16">
    <source>
        <dbReference type="EMBL" id="MDL4936423.1"/>
    </source>
</evidence>
<dbReference type="InterPro" id="IPR036061">
    <property type="entry name" value="CheW-like_dom_sf"/>
</dbReference>
<dbReference type="InterPro" id="IPR035891">
    <property type="entry name" value="CheY-binding_CheA"/>
</dbReference>
<dbReference type="PANTHER" id="PTHR43395:SF1">
    <property type="entry name" value="CHEMOTAXIS PROTEIN CHEA"/>
    <property type="match status" value="1"/>
</dbReference>
<keyword evidence="9" id="KW-0067">ATP-binding</keyword>
<evidence type="ECO:0000256" key="4">
    <source>
        <dbReference type="ARBA" id="ARBA00022500"/>
    </source>
</evidence>
<evidence type="ECO:0000256" key="3">
    <source>
        <dbReference type="ARBA" id="ARBA00021495"/>
    </source>
</evidence>
<dbReference type="Pfam" id="PF01627">
    <property type="entry name" value="Hpt"/>
    <property type="match status" value="1"/>
</dbReference>
<feature type="domain" description="Histidine kinase" evidence="13">
    <location>
        <begin position="290"/>
        <end position="536"/>
    </location>
</feature>
<feature type="modified residue" description="Phosphohistidine" evidence="11">
    <location>
        <position position="47"/>
    </location>
</feature>
<dbReference type="InterPro" id="IPR003594">
    <property type="entry name" value="HATPase_dom"/>
</dbReference>
<keyword evidence="6 16" id="KW-0808">Transferase</keyword>
<evidence type="ECO:0000256" key="1">
    <source>
        <dbReference type="ARBA" id="ARBA00000085"/>
    </source>
</evidence>
<keyword evidence="4" id="KW-0145">Chemotaxis</keyword>
<evidence type="ECO:0000259" key="14">
    <source>
        <dbReference type="PROSITE" id="PS50851"/>
    </source>
</evidence>
<evidence type="ECO:0000313" key="17">
    <source>
        <dbReference type="Proteomes" id="UP001241571"/>
    </source>
</evidence>
<dbReference type="Gene3D" id="3.30.565.10">
    <property type="entry name" value="Histidine kinase-like ATPase, C-terminal domain"/>
    <property type="match status" value="1"/>
</dbReference>
<feature type="domain" description="CheW-like" evidence="14">
    <location>
        <begin position="538"/>
        <end position="670"/>
    </location>
</feature>
<dbReference type="Proteomes" id="UP001241571">
    <property type="component" value="Unassembled WGS sequence"/>
</dbReference>
<evidence type="ECO:0000256" key="9">
    <source>
        <dbReference type="ARBA" id="ARBA00022840"/>
    </source>
</evidence>
<feature type="region of interest" description="Disordered" evidence="12">
    <location>
        <begin position="257"/>
        <end position="287"/>
    </location>
</feature>